<dbReference type="PANTHER" id="PTHR46638:SF1">
    <property type="entry name" value="CORRINOID ADENOSYLTRANSFERASE"/>
    <property type="match status" value="1"/>
</dbReference>
<dbReference type="InterPro" id="IPR027417">
    <property type="entry name" value="P-loop_NTPase"/>
</dbReference>
<name>A0A1W1HCK0_9BACT</name>
<dbReference type="Pfam" id="PF02572">
    <property type="entry name" value="CobA_CobO_BtuR"/>
    <property type="match status" value="1"/>
</dbReference>
<dbReference type="GO" id="GO:0008817">
    <property type="term" value="F:corrinoid adenosyltransferase activity"/>
    <property type="evidence" value="ECO:0007669"/>
    <property type="project" value="UniProtKB-EC"/>
</dbReference>
<comment type="function">
    <text evidence="4">Required for both de novo synthesis of the corrin ring for the assimilation of exogenous corrinoids. Participates in the adenosylation of a variety of incomplete and complete corrinoids.</text>
</comment>
<dbReference type="AlphaFoldDB" id="A0A1W1HCK0"/>
<evidence type="ECO:0000313" key="11">
    <source>
        <dbReference type="Proteomes" id="UP000191931"/>
    </source>
</evidence>
<comment type="similarity">
    <text evidence="2">Belongs to the Cob(I)alamin adenosyltransferase family.</text>
</comment>
<protein>
    <recommendedName>
        <fullName evidence="3">corrinoid adenosyltransferase</fullName>
        <ecNumber evidence="3">2.5.1.17</ecNumber>
    </recommendedName>
    <alternativeName>
        <fullName evidence="5">Cob(II)alamin adenosyltransferase</fullName>
    </alternativeName>
    <alternativeName>
        <fullName evidence="7">Cob(II)yrinic acid a,c-diamide adenosyltransferase</fullName>
    </alternativeName>
    <alternativeName>
        <fullName evidence="6">Cobinamide/cobalamin adenosyltransferase</fullName>
    </alternativeName>
</protein>
<accession>A0A1W1HCK0</accession>
<evidence type="ECO:0000256" key="6">
    <source>
        <dbReference type="ARBA" id="ARBA00033334"/>
    </source>
</evidence>
<dbReference type="SUPFAM" id="SSF52540">
    <property type="entry name" value="P-loop containing nucleoside triphosphate hydrolases"/>
    <property type="match status" value="1"/>
</dbReference>
<dbReference type="CDD" id="cd00561">
    <property type="entry name" value="CobA_ACA"/>
    <property type="match status" value="1"/>
</dbReference>
<evidence type="ECO:0000256" key="5">
    <source>
        <dbReference type="ARBA" id="ARBA00031529"/>
    </source>
</evidence>
<evidence type="ECO:0000256" key="4">
    <source>
        <dbReference type="ARBA" id="ARBA00024929"/>
    </source>
</evidence>
<keyword evidence="10" id="KW-0808">Transferase</keyword>
<dbReference type="GO" id="GO:0005524">
    <property type="term" value="F:ATP binding"/>
    <property type="evidence" value="ECO:0007669"/>
    <property type="project" value="InterPro"/>
</dbReference>
<dbReference type="EC" id="2.5.1.17" evidence="3"/>
<dbReference type="Gene3D" id="3.40.50.300">
    <property type="entry name" value="P-loop containing nucleotide triphosphate hydrolases"/>
    <property type="match status" value="1"/>
</dbReference>
<dbReference type="EMBL" id="FWEV01000128">
    <property type="protein sequence ID" value="SLM30163.1"/>
    <property type="molecule type" value="Genomic_DNA"/>
</dbReference>
<dbReference type="PIRSF" id="PIRSF015617">
    <property type="entry name" value="Adensltrnsf_CobA"/>
    <property type="match status" value="1"/>
</dbReference>
<dbReference type="OrthoDB" id="9810309at2"/>
<dbReference type="GO" id="GO:0009236">
    <property type="term" value="P:cobalamin biosynthetic process"/>
    <property type="evidence" value="ECO:0007669"/>
    <property type="project" value="UniProtKB-UniPathway"/>
</dbReference>
<proteinExistence type="inferred from homology"/>
<dbReference type="InterPro" id="IPR003724">
    <property type="entry name" value="CblAdoTrfase_CobA"/>
</dbReference>
<dbReference type="PANTHER" id="PTHR46638">
    <property type="entry name" value="CORRINOID ADENOSYLTRANSFERASE"/>
    <property type="match status" value="1"/>
</dbReference>
<dbReference type="RefSeq" id="WP_080807731.1">
    <property type="nucleotide sequence ID" value="NZ_LT828558.1"/>
</dbReference>
<sequence length="171" mass="19024">MQGYVQIYTGNGKGKTTAALGLILRQLGAGGKIFMGQFLKQGDYSEITMLKRFPEQITIEQFGLGKFVRGNPSDEDIEAGRKGYERIASILKNGEHNLVVMDEGNIAVFFNIISEDEMIKLFDTKADHVELVITGRGATPAMIERADLVTEMTEIKHYYQMGVKARTGIEK</sequence>
<reference evidence="10 11" key="1">
    <citation type="submission" date="2017-03" db="EMBL/GenBank/DDBJ databases">
        <authorList>
            <person name="Afonso C.L."/>
            <person name="Miller P.J."/>
            <person name="Scott M.A."/>
            <person name="Spackman E."/>
            <person name="Goraichik I."/>
            <person name="Dimitrov K.M."/>
            <person name="Suarez D.L."/>
            <person name="Swayne D.E."/>
        </authorList>
    </citation>
    <scope>NUCLEOTIDE SEQUENCE [LARGE SCALE GENOMIC DNA]</scope>
    <source>
        <strain evidence="10">PRJEB14757</strain>
    </source>
</reference>
<dbReference type="Proteomes" id="UP000191931">
    <property type="component" value="Unassembled WGS sequence"/>
</dbReference>
<comment type="pathway">
    <text evidence="1">Cofactor biosynthesis; adenosylcobalamin biosynthesis; adenosylcobalamin from cob(II)yrinate a,c-diamide: step 2/7.</text>
</comment>
<gene>
    <name evidence="10" type="primary">cobO</name>
    <name evidence="10" type="ORF">MTBBW1_2130058</name>
</gene>
<comment type="catalytic activity">
    <reaction evidence="8">
        <text>2 cob(II)yrinate a,c diamide + reduced [electron-transfer flavoprotein] + 2 ATP = 2 adenosylcob(III)yrinate a,c-diamide + 2 triphosphate + oxidized [electron-transfer flavoprotein] + 3 H(+)</text>
        <dbReference type="Rhea" id="RHEA:11528"/>
        <dbReference type="Rhea" id="RHEA-COMP:10685"/>
        <dbReference type="Rhea" id="RHEA-COMP:10686"/>
        <dbReference type="ChEBI" id="CHEBI:15378"/>
        <dbReference type="ChEBI" id="CHEBI:18036"/>
        <dbReference type="ChEBI" id="CHEBI:30616"/>
        <dbReference type="ChEBI" id="CHEBI:57692"/>
        <dbReference type="ChEBI" id="CHEBI:58307"/>
        <dbReference type="ChEBI" id="CHEBI:58503"/>
        <dbReference type="ChEBI" id="CHEBI:58537"/>
        <dbReference type="EC" id="2.5.1.17"/>
    </reaction>
</comment>
<evidence type="ECO:0000256" key="2">
    <source>
        <dbReference type="ARBA" id="ARBA00007487"/>
    </source>
</evidence>
<dbReference type="STRING" id="1246637.MTBBW1_2130058"/>
<evidence type="ECO:0000256" key="3">
    <source>
        <dbReference type="ARBA" id="ARBA00012454"/>
    </source>
</evidence>
<evidence type="ECO:0000256" key="7">
    <source>
        <dbReference type="ARBA" id="ARBA00033354"/>
    </source>
</evidence>
<evidence type="ECO:0000313" key="10">
    <source>
        <dbReference type="EMBL" id="SLM30163.1"/>
    </source>
</evidence>
<evidence type="ECO:0000256" key="8">
    <source>
        <dbReference type="ARBA" id="ARBA00048555"/>
    </source>
</evidence>
<evidence type="ECO:0000256" key="1">
    <source>
        <dbReference type="ARBA" id="ARBA00005121"/>
    </source>
</evidence>
<comment type="catalytic activity">
    <reaction evidence="9">
        <text>2 cob(II)alamin + reduced [electron-transfer flavoprotein] + 2 ATP = 2 adenosylcob(III)alamin + 2 triphosphate + oxidized [electron-transfer flavoprotein] + 3 H(+)</text>
        <dbReference type="Rhea" id="RHEA:28671"/>
        <dbReference type="Rhea" id="RHEA-COMP:10685"/>
        <dbReference type="Rhea" id="RHEA-COMP:10686"/>
        <dbReference type="ChEBI" id="CHEBI:15378"/>
        <dbReference type="ChEBI" id="CHEBI:16304"/>
        <dbReference type="ChEBI" id="CHEBI:18036"/>
        <dbReference type="ChEBI" id="CHEBI:18408"/>
        <dbReference type="ChEBI" id="CHEBI:30616"/>
        <dbReference type="ChEBI" id="CHEBI:57692"/>
        <dbReference type="ChEBI" id="CHEBI:58307"/>
        <dbReference type="EC" id="2.5.1.17"/>
    </reaction>
</comment>
<evidence type="ECO:0000256" key="9">
    <source>
        <dbReference type="ARBA" id="ARBA00048692"/>
    </source>
</evidence>
<dbReference type="UniPathway" id="UPA00148">
    <property type="reaction ID" value="UER00233"/>
</dbReference>
<organism evidence="10 11">
    <name type="scientific">Desulfamplus magnetovallimortis</name>
    <dbReference type="NCBI Taxonomy" id="1246637"/>
    <lineage>
        <taxon>Bacteria</taxon>
        <taxon>Pseudomonadati</taxon>
        <taxon>Thermodesulfobacteriota</taxon>
        <taxon>Desulfobacteria</taxon>
        <taxon>Desulfobacterales</taxon>
        <taxon>Desulfobacteraceae</taxon>
        <taxon>Desulfamplus</taxon>
    </lineage>
</organism>
<keyword evidence="11" id="KW-1185">Reference proteome</keyword>